<dbReference type="SUPFAM" id="SSF50952">
    <property type="entry name" value="Soluble quinoprotein glucose dehydrogenase"/>
    <property type="match status" value="1"/>
</dbReference>
<reference evidence="2 3" key="1">
    <citation type="submission" date="2020-02" db="EMBL/GenBank/DDBJ databases">
        <authorList>
            <person name="Zhang X.-Y."/>
        </authorList>
    </citation>
    <scope>NUCLEOTIDE SEQUENCE [LARGE SCALE GENOMIC DNA]</scope>
    <source>
        <strain evidence="2 3">C33</strain>
    </source>
</reference>
<evidence type="ECO:0000313" key="3">
    <source>
        <dbReference type="Proteomes" id="UP000484885"/>
    </source>
</evidence>
<keyword evidence="3" id="KW-1185">Reference proteome</keyword>
<dbReference type="EMBL" id="JAAGSC010000031">
    <property type="protein sequence ID" value="NDY94610.1"/>
    <property type="molecule type" value="Genomic_DNA"/>
</dbReference>
<evidence type="ECO:0000313" key="2">
    <source>
        <dbReference type="EMBL" id="NDY94610.1"/>
    </source>
</evidence>
<protein>
    <submittedName>
        <fullName evidence="2">PQQ-dependent sugar dehydrogenase</fullName>
    </submittedName>
</protein>
<proteinExistence type="predicted"/>
<dbReference type="InterPro" id="IPR011041">
    <property type="entry name" value="Quinoprot_gluc/sorb_DH_b-prop"/>
</dbReference>
<dbReference type="RefSeq" id="WP_164209987.1">
    <property type="nucleotide sequence ID" value="NZ_JAAGSC010000031.1"/>
</dbReference>
<dbReference type="PANTHER" id="PTHR19328:SF75">
    <property type="entry name" value="ALDOSE SUGAR DEHYDROGENASE YLII"/>
    <property type="match status" value="1"/>
</dbReference>
<dbReference type="PANTHER" id="PTHR19328">
    <property type="entry name" value="HEDGEHOG-INTERACTING PROTEIN"/>
    <property type="match status" value="1"/>
</dbReference>
<feature type="domain" description="Glucose/Sorbosone dehydrogenase" evidence="1">
    <location>
        <begin position="32"/>
        <end position="359"/>
    </location>
</feature>
<sequence length="377" mass="41260">MSLSRLLWMSWLLIALPAAAGSLRVETVVSGLEHPWALVFLDRDRMLVSERAGRLRLVVNGELLDEAIAGVPDSFVRAQGGLQDLVLHPRFAENGWIYLSLAHGKADANSTRVVRGRLRDQTWIDNEVIFTASPLKDTPVHYGARMAFLPDETLLISVGDGFDYREQAQRLDSHLGKIVRISDRGGTPPDNPFIGQPDARPEIFSYGHRNVQGIVLDRDSGRIWAHEHGPRGGDELNLIRAGANFGWPVVTTGVDYSGARVSPYTSLPGMVDPLLEWTPSIAPAGLALYRGDVFPDWRGDLLIASLAERSLRRVRLSGDRVEGEEILALGMDKRLRDVQVGPDGAVYLLTDEPDGAVLRVTPAADTTATAPGRGSAW</sequence>
<name>A0A845UXM6_9GAMM</name>
<gene>
    <name evidence="2" type="ORF">G3I74_02565</name>
</gene>
<comment type="caution">
    <text evidence="2">The sequence shown here is derived from an EMBL/GenBank/DDBJ whole genome shotgun (WGS) entry which is preliminary data.</text>
</comment>
<dbReference type="InterPro" id="IPR011042">
    <property type="entry name" value="6-blade_b-propeller_TolB-like"/>
</dbReference>
<evidence type="ECO:0000259" key="1">
    <source>
        <dbReference type="Pfam" id="PF07995"/>
    </source>
</evidence>
<dbReference type="InterPro" id="IPR012938">
    <property type="entry name" value="Glc/Sorbosone_DH"/>
</dbReference>
<dbReference type="Pfam" id="PF07995">
    <property type="entry name" value="GSDH"/>
    <property type="match status" value="1"/>
</dbReference>
<dbReference type="Proteomes" id="UP000484885">
    <property type="component" value="Unassembled WGS sequence"/>
</dbReference>
<dbReference type="AlphaFoldDB" id="A0A845UXM6"/>
<organism evidence="2 3">
    <name type="scientific">Wenzhouxiangella limi</name>
    <dbReference type="NCBI Taxonomy" id="2707351"/>
    <lineage>
        <taxon>Bacteria</taxon>
        <taxon>Pseudomonadati</taxon>
        <taxon>Pseudomonadota</taxon>
        <taxon>Gammaproteobacteria</taxon>
        <taxon>Chromatiales</taxon>
        <taxon>Wenzhouxiangellaceae</taxon>
        <taxon>Wenzhouxiangella</taxon>
    </lineage>
</organism>
<accession>A0A845UXM6</accession>
<dbReference type="Gene3D" id="2.120.10.30">
    <property type="entry name" value="TolB, C-terminal domain"/>
    <property type="match status" value="1"/>
</dbReference>